<evidence type="ECO:0000313" key="1">
    <source>
        <dbReference type="EMBL" id="MCX7568951.1"/>
    </source>
</evidence>
<dbReference type="Proteomes" id="UP001208017">
    <property type="component" value="Unassembled WGS sequence"/>
</dbReference>
<accession>A0ABT3WWG3</accession>
<dbReference type="InterPro" id="IPR054055">
    <property type="entry name" value="YpzH"/>
</dbReference>
<comment type="caution">
    <text evidence="1">The sequence shown here is derived from an EMBL/GenBank/DDBJ whole genome shotgun (WGS) entry which is preliminary data.</text>
</comment>
<dbReference type="EMBL" id="JAPMLT010000001">
    <property type="protein sequence ID" value="MCX7568951.1"/>
    <property type="molecule type" value="Genomic_DNA"/>
</dbReference>
<dbReference type="Pfam" id="PF21835">
    <property type="entry name" value="YIEGIA_cap"/>
    <property type="match status" value="1"/>
</dbReference>
<gene>
    <name evidence="1" type="ORF">OS242_03115</name>
</gene>
<sequence length="64" mass="7026">MPSQAVSNFILAVCTLDSTSVGGSGPIFYCKDEEELQKVSLYLEKILDAMAHELRPGTMILVKH</sequence>
<name>A0ABT3WWG3_9BACL</name>
<proteinExistence type="predicted"/>
<reference evidence="1 2" key="1">
    <citation type="submission" date="2022-11" db="EMBL/GenBank/DDBJ databases">
        <title>Study of microbial diversity in lake waters.</title>
        <authorList>
            <person name="Zhang J."/>
        </authorList>
    </citation>
    <scope>NUCLEOTIDE SEQUENCE [LARGE SCALE GENOMIC DNA]</scope>
    <source>
        <strain evidence="1 2">DT12</strain>
    </source>
</reference>
<evidence type="ECO:0000313" key="2">
    <source>
        <dbReference type="Proteomes" id="UP001208017"/>
    </source>
</evidence>
<dbReference type="RefSeq" id="WP_267150183.1">
    <property type="nucleotide sequence ID" value="NZ_JAPMLT010000001.1"/>
</dbReference>
<protein>
    <submittedName>
        <fullName evidence="1">Uncharacterized protein</fullName>
    </submittedName>
</protein>
<keyword evidence="2" id="KW-1185">Reference proteome</keyword>
<organism evidence="1 2">
    <name type="scientific">Tumebacillus lacus</name>
    <dbReference type="NCBI Taxonomy" id="2995335"/>
    <lineage>
        <taxon>Bacteria</taxon>
        <taxon>Bacillati</taxon>
        <taxon>Bacillota</taxon>
        <taxon>Bacilli</taxon>
        <taxon>Bacillales</taxon>
        <taxon>Alicyclobacillaceae</taxon>
        <taxon>Tumebacillus</taxon>
    </lineage>
</organism>